<feature type="transmembrane region" description="Helical" evidence="1">
    <location>
        <begin position="14"/>
        <end position="32"/>
    </location>
</feature>
<evidence type="ECO:0000256" key="1">
    <source>
        <dbReference type="SAM" id="Phobius"/>
    </source>
</evidence>
<organism evidence="2">
    <name type="scientific">Anguilla anguilla</name>
    <name type="common">European freshwater eel</name>
    <name type="synonym">Muraena anguilla</name>
    <dbReference type="NCBI Taxonomy" id="7936"/>
    <lineage>
        <taxon>Eukaryota</taxon>
        <taxon>Metazoa</taxon>
        <taxon>Chordata</taxon>
        <taxon>Craniata</taxon>
        <taxon>Vertebrata</taxon>
        <taxon>Euteleostomi</taxon>
        <taxon>Actinopterygii</taxon>
        <taxon>Neopterygii</taxon>
        <taxon>Teleostei</taxon>
        <taxon>Anguilliformes</taxon>
        <taxon>Anguillidae</taxon>
        <taxon>Anguilla</taxon>
    </lineage>
</organism>
<reference evidence="2" key="2">
    <citation type="journal article" date="2015" name="Fish Shellfish Immunol.">
        <title>Early steps in the European eel (Anguilla anguilla)-Vibrio vulnificus interaction in the gills: Role of the RtxA13 toxin.</title>
        <authorList>
            <person name="Callol A."/>
            <person name="Pajuelo D."/>
            <person name="Ebbesson L."/>
            <person name="Teles M."/>
            <person name="MacKenzie S."/>
            <person name="Amaro C."/>
        </authorList>
    </citation>
    <scope>NUCLEOTIDE SEQUENCE</scope>
</reference>
<accession>A0A0E9T8P0</accession>
<dbReference type="AlphaFoldDB" id="A0A0E9T8P0"/>
<sequence>MLISCRRTQNVKRIVASLTYVIQFSQIAYIYLENDYS</sequence>
<keyword evidence="1" id="KW-0472">Membrane</keyword>
<reference evidence="2" key="1">
    <citation type="submission" date="2014-11" db="EMBL/GenBank/DDBJ databases">
        <authorList>
            <person name="Amaro Gonzalez C."/>
        </authorList>
    </citation>
    <scope>NUCLEOTIDE SEQUENCE</scope>
</reference>
<dbReference type="EMBL" id="GBXM01058815">
    <property type="protein sequence ID" value="JAH49762.1"/>
    <property type="molecule type" value="Transcribed_RNA"/>
</dbReference>
<name>A0A0E9T8P0_ANGAN</name>
<keyword evidence="1" id="KW-1133">Transmembrane helix</keyword>
<keyword evidence="1" id="KW-0812">Transmembrane</keyword>
<protein>
    <submittedName>
        <fullName evidence="2">Uncharacterized protein</fullName>
    </submittedName>
</protein>
<evidence type="ECO:0000313" key="2">
    <source>
        <dbReference type="EMBL" id="JAH49762.1"/>
    </source>
</evidence>
<proteinExistence type="predicted"/>